<dbReference type="Proteomes" id="UP000189703">
    <property type="component" value="Unplaced"/>
</dbReference>
<dbReference type="PANTHER" id="PTHR14296">
    <property type="entry name" value="REMODELING AND SPACING FACTOR 1"/>
    <property type="match status" value="1"/>
</dbReference>
<proteinExistence type="predicted"/>
<dbReference type="PANTHER" id="PTHR14296:SF12">
    <property type="entry name" value="DDT DOMAIN-CONTAINING PROTEIN DDR4 ISOFORM X1"/>
    <property type="match status" value="1"/>
</dbReference>
<accession>A0A1U7ZEI8</accession>
<feature type="compositionally biased region" description="Basic and acidic residues" evidence="1">
    <location>
        <begin position="362"/>
        <end position="372"/>
    </location>
</feature>
<dbReference type="InterPro" id="IPR028938">
    <property type="entry name" value="Rsf1-like"/>
</dbReference>
<dbReference type="GeneID" id="104592242"/>
<reference evidence="3" key="1">
    <citation type="submission" date="2025-08" db="UniProtKB">
        <authorList>
            <consortium name="RefSeq"/>
        </authorList>
    </citation>
    <scope>IDENTIFICATION</scope>
</reference>
<evidence type="ECO:0000313" key="3">
    <source>
        <dbReference type="RefSeq" id="XP_010249781.1"/>
    </source>
</evidence>
<evidence type="ECO:0000313" key="2">
    <source>
        <dbReference type="Proteomes" id="UP000189703"/>
    </source>
</evidence>
<name>A0A1U7ZEI8_NELNU</name>
<dbReference type="GO" id="GO:0031213">
    <property type="term" value="C:RSF complex"/>
    <property type="evidence" value="ECO:0007669"/>
    <property type="project" value="InterPro"/>
</dbReference>
<dbReference type="GO" id="GO:0006355">
    <property type="term" value="P:regulation of DNA-templated transcription"/>
    <property type="evidence" value="ECO:0007669"/>
    <property type="project" value="InterPro"/>
</dbReference>
<dbReference type="RefSeq" id="XP_010249781.1">
    <property type="nucleotide sequence ID" value="XM_010251479.1"/>
</dbReference>
<protein>
    <submittedName>
        <fullName evidence="3">DDT domain-containing protein DDR4 isoform X2</fullName>
    </submittedName>
</protein>
<dbReference type="AlphaFoldDB" id="A0A1U7ZEI8"/>
<feature type="region of interest" description="Disordered" evidence="1">
    <location>
        <begin position="343"/>
        <end position="397"/>
    </location>
</feature>
<sequence length="468" mass="52652">MAEKHGRGRPVSRKILVEEGYVEKVTGKKPSVVSVSLSAEAQLARVRLRERWELASVLNFLHVFQPIIGSKLEISAEEIETALIMPNNALAELHISLLKGIPPVSKNLTDSDMWVTVLCKKLAIWWPWQVDMLSYINDAVKDGTKLSTFRKDKIGGDGNGTTYWYDGDSVIGHRLYKEVRRVEFKPSLNGKRQLTQPTITFQWETLATNLEEFRDLSDKLCSPKSMVEAAVGDIVRNEIIPVLEAPKKKKERALKRQQRQAMLLNGFLDSCGIGHSHLLRDRKPVSYTYDEYDQSIHEAIQPTIIKKTTQEQKLGRKYKKSKGRSGISSESLHQDAYLDYSVQRSGPMKSNDSDVKSAGTNVDDKYGGDYDSKTASGADVDSDGSSHGKQNNNITHRNRIRKHSERWNGLSAEEVVGLRRSKRKAGNTTDLNLETQSNLDPINRLGQLSFRNTALEPLIISDSEGENF</sequence>
<keyword evidence="2" id="KW-1185">Reference proteome</keyword>
<organism evidence="2 3">
    <name type="scientific">Nelumbo nucifera</name>
    <name type="common">Sacred lotus</name>
    <dbReference type="NCBI Taxonomy" id="4432"/>
    <lineage>
        <taxon>Eukaryota</taxon>
        <taxon>Viridiplantae</taxon>
        <taxon>Streptophyta</taxon>
        <taxon>Embryophyta</taxon>
        <taxon>Tracheophyta</taxon>
        <taxon>Spermatophyta</taxon>
        <taxon>Magnoliopsida</taxon>
        <taxon>Proteales</taxon>
        <taxon>Nelumbonaceae</taxon>
        <taxon>Nelumbo</taxon>
    </lineage>
</organism>
<gene>
    <name evidence="3" type="primary">LOC104592242</name>
</gene>
<dbReference type="OrthoDB" id="303107at2759"/>
<evidence type="ECO:0000256" key="1">
    <source>
        <dbReference type="SAM" id="MobiDB-lite"/>
    </source>
</evidence>
<feature type="compositionally biased region" description="Low complexity" evidence="1">
    <location>
        <begin position="375"/>
        <end position="385"/>
    </location>
</feature>
<feature type="region of interest" description="Disordered" evidence="1">
    <location>
        <begin position="310"/>
        <end position="330"/>
    </location>
</feature>